<dbReference type="InterPro" id="IPR050749">
    <property type="entry name" value="Glycosyl_Hydrolase_47"/>
</dbReference>
<feature type="active site" evidence="6">
    <location>
        <position position="474"/>
    </location>
</feature>
<keyword evidence="12" id="KW-1185">Reference proteome</keyword>
<dbReference type="Pfam" id="PF01532">
    <property type="entry name" value="Glyco_hydro_47"/>
    <property type="match status" value="1"/>
</dbReference>
<proteinExistence type="inferred from homology"/>
<evidence type="ECO:0000256" key="4">
    <source>
        <dbReference type="ARBA" id="ARBA00022801"/>
    </source>
</evidence>
<protein>
    <recommendedName>
        <fullName evidence="9">alpha-1,2-Mannosidase</fullName>
        <ecNumber evidence="9">3.2.1.-</ecNumber>
    </recommendedName>
</protein>
<dbReference type="GO" id="GO:0005783">
    <property type="term" value="C:endoplasmic reticulum"/>
    <property type="evidence" value="ECO:0007669"/>
    <property type="project" value="TreeGrafter"/>
</dbReference>
<comment type="pathway">
    <text evidence="2">Protein modification; protein glycosylation.</text>
</comment>
<dbReference type="PRINTS" id="PR00747">
    <property type="entry name" value="GLYHDRLASE47"/>
</dbReference>
<evidence type="ECO:0000256" key="9">
    <source>
        <dbReference type="RuleBase" id="RU361193"/>
    </source>
</evidence>
<feature type="active site" description="Proton donor" evidence="6">
    <location>
        <position position="455"/>
    </location>
</feature>
<feature type="binding site" evidence="7">
    <location>
        <position position="560"/>
    </location>
    <ligand>
        <name>Ca(2+)</name>
        <dbReference type="ChEBI" id="CHEBI:29108"/>
    </ligand>
</feature>
<dbReference type="EC" id="3.2.1.-" evidence="9"/>
<dbReference type="PANTHER" id="PTHR11742">
    <property type="entry name" value="MANNOSYL-OLIGOSACCHARIDE ALPHA-1,2-MANNOSIDASE-RELATED"/>
    <property type="match status" value="1"/>
</dbReference>
<dbReference type="GO" id="GO:0000139">
    <property type="term" value="C:Golgi membrane"/>
    <property type="evidence" value="ECO:0007669"/>
    <property type="project" value="TreeGrafter"/>
</dbReference>
<comment type="similarity">
    <text evidence="3 9">Belongs to the glycosyl hydrolase 47 family.</text>
</comment>
<evidence type="ECO:0000256" key="8">
    <source>
        <dbReference type="PIRSR" id="PIRSR601382-3"/>
    </source>
</evidence>
<dbReference type="AlphaFoldDB" id="A0AAD5TS23"/>
<evidence type="ECO:0000256" key="7">
    <source>
        <dbReference type="PIRSR" id="PIRSR601382-2"/>
    </source>
</evidence>
<keyword evidence="5 8" id="KW-1015">Disulfide bond</keyword>
<dbReference type="GO" id="GO:0005975">
    <property type="term" value="P:carbohydrate metabolic process"/>
    <property type="evidence" value="ECO:0007669"/>
    <property type="project" value="InterPro"/>
</dbReference>
<evidence type="ECO:0000256" key="5">
    <source>
        <dbReference type="ARBA" id="ARBA00023157"/>
    </source>
</evidence>
<accession>A0AAD5TS23</accession>
<dbReference type="Proteomes" id="UP001212152">
    <property type="component" value="Unassembled WGS sequence"/>
</dbReference>
<keyword evidence="4 9" id="KW-0378">Hydrolase</keyword>
<evidence type="ECO:0000256" key="10">
    <source>
        <dbReference type="SAM" id="MobiDB-lite"/>
    </source>
</evidence>
<evidence type="ECO:0000313" key="11">
    <source>
        <dbReference type="EMBL" id="KAJ3185514.1"/>
    </source>
</evidence>
<feature type="active site" evidence="6">
    <location>
        <position position="345"/>
    </location>
</feature>
<comment type="cofactor">
    <cofactor evidence="1 7">
        <name>Ca(2+)</name>
        <dbReference type="ChEBI" id="CHEBI:29108"/>
    </cofactor>
</comment>
<feature type="disulfide bond" evidence="8">
    <location>
        <begin position="409"/>
        <end position="441"/>
    </location>
</feature>
<dbReference type="InterPro" id="IPR036026">
    <property type="entry name" value="Seven-hairpin_glycosidases"/>
</dbReference>
<dbReference type="EMBL" id="JADGJQ010000001">
    <property type="protein sequence ID" value="KAJ3185514.1"/>
    <property type="molecule type" value="Genomic_DNA"/>
</dbReference>
<comment type="caution">
    <text evidence="11">The sequence shown here is derived from an EMBL/GenBank/DDBJ whole genome shotgun (WGS) entry which is preliminary data.</text>
</comment>
<organism evidence="11 12">
    <name type="scientific">Geranomyces variabilis</name>
    <dbReference type="NCBI Taxonomy" id="109894"/>
    <lineage>
        <taxon>Eukaryota</taxon>
        <taxon>Fungi</taxon>
        <taxon>Fungi incertae sedis</taxon>
        <taxon>Chytridiomycota</taxon>
        <taxon>Chytridiomycota incertae sedis</taxon>
        <taxon>Chytridiomycetes</taxon>
        <taxon>Spizellomycetales</taxon>
        <taxon>Powellomycetaceae</taxon>
        <taxon>Geranomyces</taxon>
    </lineage>
</organism>
<dbReference type="InterPro" id="IPR012341">
    <property type="entry name" value="6hp_glycosidase-like_sf"/>
</dbReference>
<dbReference type="SUPFAM" id="SSF48225">
    <property type="entry name" value="Seven-hairpin glycosidases"/>
    <property type="match status" value="1"/>
</dbReference>
<name>A0AAD5TS23_9FUNG</name>
<feature type="active site" description="Proton donor" evidence="6">
    <location>
        <position position="217"/>
    </location>
</feature>
<dbReference type="GO" id="GO:0004571">
    <property type="term" value="F:mannosyl-oligosaccharide 1,2-alpha-mannosidase activity"/>
    <property type="evidence" value="ECO:0007669"/>
    <property type="project" value="InterPro"/>
</dbReference>
<keyword evidence="7" id="KW-0479">Metal-binding</keyword>
<evidence type="ECO:0000256" key="2">
    <source>
        <dbReference type="ARBA" id="ARBA00004922"/>
    </source>
</evidence>
<keyword evidence="9" id="KW-0326">Glycosidase</keyword>
<sequence>MRAGKKIPRARMLLYTAVLLLLVYSWVRFSTTSRPDEEPPSPLHPPAKVVKVDDLAAGSDKGDFAHNPIAPADVARVPDTGARPKVQPYEHKKKPSPQQHYGKVDGTGKSEQGAGYPFPMFMGPDRGFADEKMMEKVKAMMTHAWDSYVAYAPLSDELRPVAGIKHDWHSVGSLLSTPVDSLDTLKIMGLTSRYEVAKKMVLDHLKIDFDAYVSLFETNIRVLGGLLSAYEFDNDPRYLAMAEDLGERFTHAFNTPSGFPINAFNLKTKTGGGGNAGLAEMGTLQLELQYLSDVTGKLFYAEKALAVYDTLYGATLPVPGLYPLTWSTSDVQHMGEHYGIGAAADSFYEYLLKLWLSTGDNKYREMYDRSAEAVAAHILVTKGDQAYLPEAFHNGDSWNSETSFHHLTCFAGGMFATGALTNRRGKWTTYLDIGRKVTETCWATYAATASGLGPEDVRIEGLEAKDSRYLLRPETIESIFYMYRFTHDPLYRDMGRAFVAALDKHCRKEKGFAGLVDVRSPNSGPDDLQQSFFLAETLKYAYLLFTDDDVVPLEAYVFNTEAHPVSMRGYGRRKDIKRGTVERQKKKQ</sequence>
<keyword evidence="7" id="KW-0106">Calcium</keyword>
<dbReference type="InterPro" id="IPR001382">
    <property type="entry name" value="Glyco_hydro_47"/>
</dbReference>
<feature type="region of interest" description="Disordered" evidence="10">
    <location>
        <begin position="61"/>
        <end position="109"/>
    </location>
</feature>
<dbReference type="PANTHER" id="PTHR11742:SF6">
    <property type="entry name" value="MANNOSYL-OLIGOSACCHARIDE ALPHA-1,2-MANNOSIDASE IA-RELATED"/>
    <property type="match status" value="1"/>
</dbReference>
<reference evidence="11" key="1">
    <citation type="submission" date="2020-05" db="EMBL/GenBank/DDBJ databases">
        <title>Phylogenomic resolution of chytrid fungi.</title>
        <authorList>
            <person name="Stajich J.E."/>
            <person name="Amses K."/>
            <person name="Simmons R."/>
            <person name="Seto K."/>
            <person name="Myers J."/>
            <person name="Bonds A."/>
            <person name="Quandt C.A."/>
            <person name="Barry K."/>
            <person name="Liu P."/>
            <person name="Grigoriev I."/>
            <person name="Longcore J.E."/>
            <person name="James T.Y."/>
        </authorList>
    </citation>
    <scope>NUCLEOTIDE SEQUENCE</scope>
    <source>
        <strain evidence="11">JEL0379</strain>
    </source>
</reference>
<evidence type="ECO:0000313" key="12">
    <source>
        <dbReference type="Proteomes" id="UP001212152"/>
    </source>
</evidence>
<evidence type="ECO:0000256" key="3">
    <source>
        <dbReference type="ARBA" id="ARBA00007658"/>
    </source>
</evidence>
<evidence type="ECO:0000256" key="1">
    <source>
        <dbReference type="ARBA" id="ARBA00001913"/>
    </source>
</evidence>
<gene>
    <name evidence="11" type="primary">MAN1A2</name>
    <name evidence="11" type="ORF">HDU87_000137</name>
</gene>
<dbReference type="GO" id="GO:0005509">
    <property type="term" value="F:calcium ion binding"/>
    <property type="evidence" value="ECO:0007669"/>
    <property type="project" value="InterPro"/>
</dbReference>
<dbReference type="GO" id="GO:0036503">
    <property type="term" value="P:ERAD pathway"/>
    <property type="evidence" value="ECO:0007669"/>
    <property type="project" value="UniProtKB-ARBA"/>
</dbReference>
<evidence type="ECO:0000256" key="6">
    <source>
        <dbReference type="PIRSR" id="PIRSR601382-1"/>
    </source>
</evidence>
<dbReference type="Gene3D" id="1.50.10.10">
    <property type="match status" value="1"/>
</dbReference>